<evidence type="ECO:0000259" key="1">
    <source>
        <dbReference type="PROSITE" id="PS50943"/>
    </source>
</evidence>
<organism evidence="2 3">
    <name type="scientific">Streptomyces formicae</name>
    <dbReference type="NCBI Taxonomy" id="1616117"/>
    <lineage>
        <taxon>Bacteria</taxon>
        <taxon>Bacillati</taxon>
        <taxon>Actinomycetota</taxon>
        <taxon>Actinomycetes</taxon>
        <taxon>Kitasatosporales</taxon>
        <taxon>Streptomycetaceae</taxon>
        <taxon>Streptomyces</taxon>
    </lineage>
</organism>
<accession>A0ABY3WM17</accession>
<protein>
    <submittedName>
        <fullName evidence="2">Helix-turn-helix domain-containing protein</fullName>
    </submittedName>
</protein>
<feature type="domain" description="HTH cro/C1-type" evidence="1">
    <location>
        <begin position="20"/>
        <end position="76"/>
    </location>
</feature>
<dbReference type="Pfam" id="PF13560">
    <property type="entry name" value="HTH_31"/>
    <property type="match status" value="1"/>
</dbReference>
<dbReference type="SUPFAM" id="SSF47413">
    <property type="entry name" value="lambda repressor-like DNA-binding domains"/>
    <property type="match status" value="1"/>
</dbReference>
<dbReference type="Proteomes" id="UP000828924">
    <property type="component" value="Chromosome"/>
</dbReference>
<sequence>MPAKSTPDPYADPVAFGQRVKILRTRRGMTRDQFGGLMGKSASWVRAIEEGRLKVPRLEVVLRMAETLRVRDLSDLTGDQSVHIDLFTGPGHPRLAAVEAAVSVFSVASPG</sequence>
<dbReference type="InterPro" id="IPR010982">
    <property type="entry name" value="Lambda_DNA-bd_dom_sf"/>
</dbReference>
<name>A0ABY3WM17_9ACTN</name>
<evidence type="ECO:0000313" key="2">
    <source>
        <dbReference type="EMBL" id="UNM13180.1"/>
    </source>
</evidence>
<dbReference type="InterPro" id="IPR001387">
    <property type="entry name" value="Cro/C1-type_HTH"/>
</dbReference>
<dbReference type="RefSeq" id="WP_242331900.1">
    <property type="nucleotide sequence ID" value="NZ_CP071872.1"/>
</dbReference>
<dbReference type="PROSITE" id="PS50943">
    <property type="entry name" value="HTH_CROC1"/>
    <property type="match status" value="1"/>
</dbReference>
<evidence type="ECO:0000313" key="3">
    <source>
        <dbReference type="Proteomes" id="UP000828924"/>
    </source>
</evidence>
<gene>
    <name evidence="2" type="ORF">J4032_18285</name>
</gene>
<reference evidence="2 3" key="1">
    <citation type="submission" date="2021-03" db="EMBL/GenBank/DDBJ databases">
        <title>Complete genome of Streptomyces formicae strain 1H-GS9 (DSM 100524).</title>
        <authorList>
            <person name="Atanasov K.E."/>
            <person name="Altabella T."/>
            <person name="Ferrer A."/>
        </authorList>
    </citation>
    <scope>NUCLEOTIDE SEQUENCE [LARGE SCALE GENOMIC DNA]</scope>
    <source>
        <strain evidence="2 3">1H-GS9</strain>
    </source>
</reference>
<dbReference type="EMBL" id="CP071872">
    <property type="protein sequence ID" value="UNM13180.1"/>
    <property type="molecule type" value="Genomic_DNA"/>
</dbReference>
<dbReference type="SMART" id="SM00530">
    <property type="entry name" value="HTH_XRE"/>
    <property type="match status" value="1"/>
</dbReference>
<proteinExistence type="predicted"/>
<dbReference type="Gene3D" id="1.10.260.40">
    <property type="entry name" value="lambda repressor-like DNA-binding domains"/>
    <property type="match status" value="1"/>
</dbReference>
<keyword evidence="3" id="KW-1185">Reference proteome</keyword>